<dbReference type="STRING" id="1385369.N825_34010"/>
<dbReference type="GO" id="GO:0008270">
    <property type="term" value="F:zinc ion binding"/>
    <property type="evidence" value="ECO:0007669"/>
    <property type="project" value="UniProtKB-UniRule"/>
</dbReference>
<proteinExistence type="inferred from homology"/>
<comment type="cofactor">
    <cofactor evidence="7">
        <name>Zn(2+)</name>
        <dbReference type="ChEBI" id="CHEBI:29105"/>
    </cofactor>
    <cofactor evidence="7">
        <name>Fe(3+)</name>
        <dbReference type="ChEBI" id="CHEBI:29034"/>
    </cofactor>
    <text evidence="7">Binds 1 zinc or iron ion per subunit.</text>
</comment>
<comment type="catalytic activity">
    <reaction evidence="7">
        <text>4-imidazolone-5-propanoate + H2O = N-formimidoyl-L-glutamate</text>
        <dbReference type="Rhea" id="RHEA:23660"/>
        <dbReference type="ChEBI" id="CHEBI:15377"/>
        <dbReference type="ChEBI" id="CHEBI:58928"/>
        <dbReference type="ChEBI" id="CHEBI:77893"/>
        <dbReference type="EC" id="3.5.2.7"/>
    </reaction>
</comment>
<dbReference type="SUPFAM" id="SSF51556">
    <property type="entry name" value="Metallo-dependent hydrolases"/>
    <property type="match status" value="1"/>
</dbReference>
<dbReference type="SUPFAM" id="SSF51338">
    <property type="entry name" value="Composite domain of metallo-dependent hydrolases"/>
    <property type="match status" value="1"/>
</dbReference>
<feature type="binding site" evidence="7">
    <location>
        <position position="320"/>
    </location>
    <ligand>
        <name>4-imidazolone-5-propanoate</name>
        <dbReference type="ChEBI" id="CHEBI:77893"/>
    </ligand>
</feature>
<feature type="binding site" evidence="7">
    <location>
        <position position="240"/>
    </location>
    <ligand>
        <name>Zn(2+)</name>
        <dbReference type="ChEBI" id="CHEBI:29105"/>
    </ligand>
</feature>
<dbReference type="NCBIfam" id="TIGR01224">
    <property type="entry name" value="hutI"/>
    <property type="match status" value="1"/>
</dbReference>
<feature type="binding site" evidence="7">
    <location>
        <position position="71"/>
    </location>
    <ligand>
        <name>Zn(2+)</name>
        <dbReference type="ChEBI" id="CHEBI:29105"/>
    </ligand>
</feature>
<comment type="subcellular location">
    <subcellularLocation>
        <location evidence="7">Cytoplasm</location>
    </subcellularLocation>
</comment>
<feature type="binding site" evidence="7">
    <location>
        <position position="317"/>
    </location>
    <ligand>
        <name>N-formimidoyl-L-glutamate</name>
        <dbReference type="ChEBI" id="CHEBI:58928"/>
    </ligand>
</feature>
<feature type="binding site" evidence="7">
    <location>
        <position position="319"/>
    </location>
    <ligand>
        <name>N-formimidoyl-L-glutamate</name>
        <dbReference type="ChEBI" id="CHEBI:58928"/>
    </ligand>
</feature>
<feature type="binding site" evidence="7">
    <location>
        <position position="315"/>
    </location>
    <ligand>
        <name>Zn(2+)</name>
        <dbReference type="ChEBI" id="CHEBI:29105"/>
    </ligand>
</feature>
<dbReference type="GO" id="GO:0019556">
    <property type="term" value="P:L-histidine catabolic process to glutamate and formamide"/>
    <property type="evidence" value="ECO:0007669"/>
    <property type="project" value="UniProtKB-UniRule"/>
</dbReference>
<reference evidence="9 10" key="1">
    <citation type="submission" date="2013-08" db="EMBL/GenBank/DDBJ databases">
        <title>The genome sequence of Skermanella stibiiresistens.</title>
        <authorList>
            <person name="Zhu W."/>
            <person name="Wang G."/>
        </authorList>
    </citation>
    <scope>NUCLEOTIDE SEQUENCE [LARGE SCALE GENOMIC DNA]</scope>
    <source>
        <strain evidence="9 10">SB22</strain>
    </source>
</reference>
<dbReference type="FunFam" id="3.20.20.140:FF:000007">
    <property type="entry name" value="Imidazolonepropionase"/>
    <property type="match status" value="1"/>
</dbReference>
<feature type="binding site" evidence="7">
    <location>
        <position position="73"/>
    </location>
    <ligand>
        <name>Zn(2+)</name>
        <dbReference type="ChEBI" id="CHEBI:29105"/>
    </ligand>
</feature>
<dbReference type="EC" id="3.5.2.7" evidence="1 7"/>
<dbReference type="Proteomes" id="UP000019486">
    <property type="component" value="Unassembled WGS sequence"/>
</dbReference>
<feature type="binding site" evidence="7">
    <location>
        <position position="176"/>
    </location>
    <ligand>
        <name>4-imidazolone-5-propanoate</name>
        <dbReference type="ChEBI" id="CHEBI:77893"/>
    </ligand>
</feature>
<keyword evidence="5 7" id="KW-0862">Zinc</keyword>
<dbReference type="InterPro" id="IPR011059">
    <property type="entry name" value="Metal-dep_hydrolase_composite"/>
</dbReference>
<sequence length="401" mass="42541">MKLDRLWINARLATMEVTGTPYGALGSGSAIGCRDGRIAFVGTGEQARGHDAAETIDCAGRWITPGLIDCHTHLVYGGDRAAEFEMRLEGASYEEIARAGGGILSTVTATRHADEDALVKAALPRLDTLLAEGVTTIEIKSGYGLETAAELRQLRAARRLGRERRVGVETTFLGAHATPPEFTDSGAYIDHVIAEMLPAVNAEGLADAVDAFCEGIAFSPAEVERLFQAARDLGLPVKIHAEQLSSLHGAALAARFGALSADHVEYADAADVAAMAAAGTVATLLPGAYYTLRETQAPPVALFREAGVPIAIATDANPGTSPLTSLLLTINMACTLFRLTPEEALAGVTRNAARALGRDDEIGTLTPGKWCDLAIWDIERPAELAYRIGYNPLHSRVWRGE</sequence>
<evidence type="ECO:0000256" key="4">
    <source>
        <dbReference type="ARBA" id="ARBA00022808"/>
    </source>
</evidence>
<evidence type="ECO:0000313" key="9">
    <source>
        <dbReference type="EMBL" id="EWY40950.1"/>
    </source>
</evidence>
<protein>
    <recommendedName>
        <fullName evidence="1 7">Imidazolonepropionase</fullName>
        <ecNumber evidence="1 7">3.5.2.7</ecNumber>
    </recommendedName>
    <alternativeName>
        <fullName evidence="7">Imidazolone-5-propionate hydrolase</fullName>
    </alternativeName>
</protein>
<dbReference type="PROSITE" id="PS51257">
    <property type="entry name" value="PROKAR_LIPOPROTEIN"/>
    <property type="match status" value="1"/>
</dbReference>
<evidence type="ECO:0000256" key="3">
    <source>
        <dbReference type="ARBA" id="ARBA00022801"/>
    </source>
</evidence>
<dbReference type="GO" id="GO:0005737">
    <property type="term" value="C:cytoplasm"/>
    <property type="evidence" value="ECO:0007669"/>
    <property type="project" value="UniProtKB-SubCell"/>
</dbReference>
<comment type="pathway">
    <text evidence="7">Amino-acid degradation; L-histidine degradation into L-glutamate; N-formimidoyl-L-glutamate from L-histidine: step 3/3.</text>
</comment>
<dbReference type="PANTHER" id="PTHR42752">
    <property type="entry name" value="IMIDAZOLONEPROPIONASE"/>
    <property type="match status" value="1"/>
</dbReference>
<dbReference type="Pfam" id="PF01979">
    <property type="entry name" value="Amidohydro_1"/>
    <property type="match status" value="1"/>
</dbReference>
<dbReference type="GO" id="GO:0005506">
    <property type="term" value="F:iron ion binding"/>
    <property type="evidence" value="ECO:0007669"/>
    <property type="project" value="UniProtKB-UniRule"/>
</dbReference>
<evidence type="ECO:0000256" key="7">
    <source>
        <dbReference type="HAMAP-Rule" id="MF_00372"/>
    </source>
</evidence>
<dbReference type="Gene3D" id="3.20.20.140">
    <property type="entry name" value="Metal-dependent hydrolases"/>
    <property type="match status" value="1"/>
</dbReference>
<dbReference type="PANTHER" id="PTHR42752:SF1">
    <property type="entry name" value="IMIDAZOLONEPROPIONASE-RELATED"/>
    <property type="match status" value="1"/>
</dbReference>
<evidence type="ECO:0000256" key="1">
    <source>
        <dbReference type="ARBA" id="ARBA00012864"/>
    </source>
</evidence>
<dbReference type="Gene3D" id="2.30.40.10">
    <property type="entry name" value="Urease, subunit C, domain 1"/>
    <property type="match status" value="1"/>
</dbReference>
<keyword evidence="6 7" id="KW-0408">Iron</keyword>
<keyword evidence="10" id="KW-1185">Reference proteome</keyword>
<feature type="domain" description="Amidohydrolase-related" evidence="8">
    <location>
        <begin position="62"/>
        <end position="378"/>
    </location>
</feature>
<feature type="binding site" evidence="7">
    <location>
        <position position="71"/>
    </location>
    <ligand>
        <name>Fe(3+)</name>
        <dbReference type="ChEBI" id="CHEBI:29034"/>
    </ligand>
</feature>
<feature type="binding site" evidence="7">
    <location>
        <position position="80"/>
    </location>
    <ligand>
        <name>4-imidazolone-5-propanoate</name>
        <dbReference type="ChEBI" id="CHEBI:77893"/>
    </ligand>
</feature>
<keyword evidence="2 7" id="KW-0479">Metal-binding</keyword>
<dbReference type="HAMAP" id="MF_00372">
    <property type="entry name" value="HutI"/>
    <property type="match status" value="1"/>
</dbReference>
<dbReference type="InterPro" id="IPR005920">
    <property type="entry name" value="HutI"/>
</dbReference>
<dbReference type="InterPro" id="IPR032466">
    <property type="entry name" value="Metal_Hydrolase"/>
</dbReference>
<comment type="function">
    <text evidence="7">Catalyzes the hydrolytic cleavage of the carbon-nitrogen bond in imidazolone-5-propanoate to yield N-formimidoyl-L-glutamate. It is the third step in the universal histidine degradation pathway.</text>
</comment>
<gene>
    <name evidence="7" type="primary">hutI</name>
    <name evidence="9" type="ORF">N825_34010</name>
</gene>
<dbReference type="UniPathway" id="UPA00379">
    <property type="reaction ID" value="UER00551"/>
</dbReference>
<accession>W9H419</accession>
<dbReference type="CDD" id="cd01296">
    <property type="entry name" value="Imidazolone-5PH"/>
    <property type="match status" value="1"/>
</dbReference>
<dbReference type="GO" id="GO:0019557">
    <property type="term" value="P:L-histidine catabolic process to glutamate and formate"/>
    <property type="evidence" value="ECO:0007669"/>
    <property type="project" value="UniProtKB-UniPathway"/>
</dbReference>
<evidence type="ECO:0000256" key="6">
    <source>
        <dbReference type="ARBA" id="ARBA00023004"/>
    </source>
</evidence>
<dbReference type="PATRIC" id="fig|1385369.3.peg.2242"/>
<feature type="binding site" evidence="7">
    <location>
        <position position="143"/>
    </location>
    <ligand>
        <name>N-formimidoyl-L-glutamate</name>
        <dbReference type="ChEBI" id="CHEBI:58928"/>
    </ligand>
</feature>
<feature type="binding site" evidence="7">
    <location>
        <position position="143"/>
    </location>
    <ligand>
        <name>4-imidazolone-5-propanoate</name>
        <dbReference type="ChEBI" id="CHEBI:77893"/>
    </ligand>
</feature>
<feature type="binding site" evidence="7">
    <location>
        <position position="240"/>
    </location>
    <ligand>
        <name>Fe(3+)</name>
        <dbReference type="ChEBI" id="CHEBI:29034"/>
    </ligand>
</feature>
<evidence type="ECO:0000259" key="8">
    <source>
        <dbReference type="Pfam" id="PF01979"/>
    </source>
</evidence>
<name>W9H419_9PROT</name>
<dbReference type="GO" id="GO:0050480">
    <property type="term" value="F:imidazolonepropionase activity"/>
    <property type="evidence" value="ECO:0007669"/>
    <property type="project" value="UniProtKB-UniRule"/>
</dbReference>
<feature type="binding site" evidence="7">
    <location>
        <position position="315"/>
    </location>
    <ligand>
        <name>Fe(3+)</name>
        <dbReference type="ChEBI" id="CHEBI:29034"/>
    </ligand>
</feature>
<feature type="binding site" evidence="7">
    <location>
        <position position="243"/>
    </location>
    <ligand>
        <name>4-imidazolone-5-propanoate</name>
        <dbReference type="ChEBI" id="CHEBI:77893"/>
    </ligand>
</feature>
<comment type="similarity">
    <text evidence="7">Belongs to the metallo-dependent hydrolases superfamily. HutI family.</text>
</comment>
<dbReference type="EMBL" id="AVFL01000006">
    <property type="protein sequence ID" value="EWY40950.1"/>
    <property type="molecule type" value="Genomic_DNA"/>
</dbReference>
<organism evidence="9 10">
    <name type="scientific">Skermanella stibiiresistens SB22</name>
    <dbReference type="NCBI Taxonomy" id="1385369"/>
    <lineage>
        <taxon>Bacteria</taxon>
        <taxon>Pseudomonadati</taxon>
        <taxon>Pseudomonadota</taxon>
        <taxon>Alphaproteobacteria</taxon>
        <taxon>Rhodospirillales</taxon>
        <taxon>Azospirillaceae</taxon>
        <taxon>Skermanella</taxon>
    </lineage>
</organism>
<keyword evidence="3 7" id="KW-0378">Hydrolase</keyword>
<keyword evidence="7" id="KW-0963">Cytoplasm</keyword>
<dbReference type="OrthoDB" id="9776455at2"/>
<dbReference type="InterPro" id="IPR006680">
    <property type="entry name" value="Amidohydro-rel"/>
</dbReference>
<evidence type="ECO:0000256" key="2">
    <source>
        <dbReference type="ARBA" id="ARBA00022723"/>
    </source>
</evidence>
<keyword evidence="4 7" id="KW-0369">Histidine metabolism</keyword>
<evidence type="ECO:0000256" key="5">
    <source>
        <dbReference type="ARBA" id="ARBA00022833"/>
    </source>
</evidence>
<dbReference type="AlphaFoldDB" id="W9H419"/>
<feature type="binding site" evidence="7">
    <location>
        <position position="73"/>
    </location>
    <ligand>
        <name>Fe(3+)</name>
        <dbReference type="ChEBI" id="CHEBI:29034"/>
    </ligand>
</feature>
<evidence type="ECO:0000313" key="10">
    <source>
        <dbReference type="Proteomes" id="UP000019486"/>
    </source>
</evidence>
<comment type="caution">
    <text evidence="9">The sequence shown here is derived from an EMBL/GenBank/DDBJ whole genome shotgun (WGS) entry which is preliminary data.</text>
</comment>